<evidence type="ECO:0000313" key="1">
    <source>
        <dbReference type="EMBL" id="KAH3721361.1"/>
    </source>
</evidence>
<reference evidence="1" key="2">
    <citation type="submission" date="2020-11" db="EMBL/GenBank/DDBJ databases">
        <authorList>
            <person name="McCartney M.A."/>
            <person name="Auch B."/>
            <person name="Kono T."/>
            <person name="Mallez S."/>
            <person name="Becker A."/>
            <person name="Gohl D.M."/>
            <person name="Silverstein K.A.T."/>
            <person name="Koren S."/>
            <person name="Bechman K.B."/>
            <person name="Herman A."/>
            <person name="Abrahante J.E."/>
            <person name="Garbe J."/>
        </authorList>
    </citation>
    <scope>NUCLEOTIDE SEQUENCE</scope>
    <source>
        <strain evidence="1">Duluth1</strain>
        <tissue evidence="1">Whole animal</tissue>
    </source>
</reference>
<name>A0A9D4CBZ4_DREPO</name>
<keyword evidence="2" id="KW-1185">Reference proteome</keyword>
<dbReference type="Proteomes" id="UP000828390">
    <property type="component" value="Unassembled WGS sequence"/>
</dbReference>
<gene>
    <name evidence="1" type="ORF">DPMN_064284</name>
</gene>
<comment type="caution">
    <text evidence="1">The sequence shown here is derived from an EMBL/GenBank/DDBJ whole genome shotgun (WGS) entry which is preliminary data.</text>
</comment>
<proteinExistence type="predicted"/>
<organism evidence="1 2">
    <name type="scientific">Dreissena polymorpha</name>
    <name type="common">Zebra mussel</name>
    <name type="synonym">Mytilus polymorpha</name>
    <dbReference type="NCBI Taxonomy" id="45954"/>
    <lineage>
        <taxon>Eukaryota</taxon>
        <taxon>Metazoa</taxon>
        <taxon>Spiralia</taxon>
        <taxon>Lophotrochozoa</taxon>
        <taxon>Mollusca</taxon>
        <taxon>Bivalvia</taxon>
        <taxon>Autobranchia</taxon>
        <taxon>Heteroconchia</taxon>
        <taxon>Euheterodonta</taxon>
        <taxon>Imparidentia</taxon>
        <taxon>Neoheterodontei</taxon>
        <taxon>Myida</taxon>
        <taxon>Dreissenoidea</taxon>
        <taxon>Dreissenidae</taxon>
        <taxon>Dreissena</taxon>
    </lineage>
</organism>
<reference evidence="1" key="1">
    <citation type="journal article" date="2019" name="bioRxiv">
        <title>The Genome of the Zebra Mussel, Dreissena polymorpha: A Resource for Invasive Species Research.</title>
        <authorList>
            <person name="McCartney M.A."/>
            <person name="Auch B."/>
            <person name="Kono T."/>
            <person name="Mallez S."/>
            <person name="Zhang Y."/>
            <person name="Obille A."/>
            <person name="Becker A."/>
            <person name="Abrahante J.E."/>
            <person name="Garbe J."/>
            <person name="Badalamenti J.P."/>
            <person name="Herman A."/>
            <person name="Mangelson H."/>
            <person name="Liachko I."/>
            <person name="Sullivan S."/>
            <person name="Sone E.D."/>
            <person name="Koren S."/>
            <person name="Silverstein K.A.T."/>
            <person name="Beckman K.B."/>
            <person name="Gohl D.M."/>
        </authorList>
    </citation>
    <scope>NUCLEOTIDE SEQUENCE</scope>
    <source>
        <strain evidence="1">Duluth1</strain>
        <tissue evidence="1">Whole animal</tissue>
    </source>
</reference>
<dbReference type="EMBL" id="JAIWYP010000013">
    <property type="protein sequence ID" value="KAH3721361.1"/>
    <property type="molecule type" value="Genomic_DNA"/>
</dbReference>
<protein>
    <submittedName>
        <fullName evidence="1">Uncharacterized protein</fullName>
    </submittedName>
</protein>
<dbReference type="AlphaFoldDB" id="A0A9D4CBZ4"/>
<sequence length="58" mass="6768">MASGSSNVESGSYKEEQKVYFHEILPIRELLHKKEYLLHPMDQKEHRSLNGDKQNHCG</sequence>
<evidence type="ECO:0000313" key="2">
    <source>
        <dbReference type="Proteomes" id="UP000828390"/>
    </source>
</evidence>
<accession>A0A9D4CBZ4</accession>